<evidence type="ECO:0000256" key="3">
    <source>
        <dbReference type="ARBA" id="ARBA00022691"/>
    </source>
</evidence>
<dbReference type="PIRSF" id="PIRSF005739">
    <property type="entry name" value="O-mtase"/>
    <property type="match status" value="1"/>
</dbReference>
<dbReference type="Gene3D" id="1.10.287.1350">
    <property type="match status" value="1"/>
</dbReference>
<keyword evidence="3" id="KW-0949">S-adenosyl-L-methionine</keyword>
<feature type="active site" description="Proton acceptor" evidence="4">
    <location>
        <position position="255"/>
    </location>
</feature>
<dbReference type="InterPro" id="IPR036388">
    <property type="entry name" value="WH-like_DNA-bd_sf"/>
</dbReference>
<name>A0A9E9F3A3_9ACTN</name>
<organism evidence="7">
    <name type="scientific">Micromonospora sp. SCSIO 07395</name>
    <dbReference type="NCBI Taxonomy" id="2998119"/>
    <lineage>
        <taxon>Bacteria</taxon>
        <taxon>Bacillati</taxon>
        <taxon>Actinomycetota</taxon>
        <taxon>Actinomycetes</taxon>
        <taxon>Micromonosporales</taxon>
        <taxon>Micromonosporaceae</taxon>
        <taxon>Micromonospora</taxon>
    </lineage>
</organism>
<dbReference type="SUPFAM" id="SSF46785">
    <property type="entry name" value="Winged helix' DNA-binding domain"/>
    <property type="match status" value="1"/>
</dbReference>
<dbReference type="SUPFAM" id="SSF53335">
    <property type="entry name" value="S-adenosyl-L-methionine-dependent methyltransferases"/>
    <property type="match status" value="1"/>
</dbReference>
<dbReference type="PROSITE" id="PS51683">
    <property type="entry name" value="SAM_OMT_II"/>
    <property type="match status" value="1"/>
</dbReference>
<dbReference type="InterPro" id="IPR029063">
    <property type="entry name" value="SAM-dependent_MTases_sf"/>
</dbReference>
<dbReference type="PANTHER" id="PTHR43712">
    <property type="entry name" value="PUTATIVE (AFU_ORTHOLOGUE AFUA_4G14580)-RELATED"/>
    <property type="match status" value="1"/>
</dbReference>
<dbReference type="InterPro" id="IPR012967">
    <property type="entry name" value="COMT_dimerisation"/>
</dbReference>
<dbReference type="AlphaFoldDB" id="A0A9E9F3A3"/>
<keyword evidence="2" id="KW-0808">Transferase</keyword>
<reference evidence="7" key="1">
    <citation type="submission" date="2022-09" db="EMBL/GenBank/DDBJ databases">
        <title>Genomics-driven discovery of benzoxazole alkaloids from the marine-derived Micromonospora sp. SCSIO 07395.</title>
        <authorList>
            <person name="Cheng Z.Q."/>
            <person name="Zhu Y.G."/>
        </authorList>
    </citation>
    <scope>NUCLEOTIDE SEQUENCE</scope>
    <source>
        <strain evidence="7">SCSIO 07395</strain>
    </source>
</reference>
<sequence length="349" mass="36364">MTVSEIPVLAPTPADRARVAELVCGHMATRAVAAAAELGLADLIGPAGATVAEVAVGADTDPGGTRRLLRALAALGVLTETEPDLFQLTGVGALLRSDHPGSMREFVAMTTDPAMLGAWQRLDQAVRTGGPTFAEVFGTGFFDHLGRDPRLSARFNAAMRQNTRLTAQVLPGAYDFGRHRVLADLGGGDGTLLAGILAAHPGLAGLLYDTPEGIAQARTTLETAGVAGRCTLRTGDFFAAVPAGADAYLLKSILHDWDDERSATILRHVRAVIPPHGRLLIVDAVLPEVVPPDTTALPHLGDLNMLVQLGGRERTRGDFAALCAATGFALAEVTSLAPARFGLVEAVPV</sequence>
<dbReference type="EMBL" id="OP432093">
    <property type="protein sequence ID" value="WAP33716.1"/>
    <property type="molecule type" value="Genomic_DNA"/>
</dbReference>
<feature type="domain" description="O-methyltransferase C-terminal" evidence="5">
    <location>
        <begin position="119"/>
        <end position="328"/>
    </location>
</feature>
<dbReference type="GO" id="GO:0046983">
    <property type="term" value="F:protein dimerization activity"/>
    <property type="evidence" value="ECO:0007669"/>
    <property type="project" value="InterPro"/>
</dbReference>
<dbReference type="InterPro" id="IPR001077">
    <property type="entry name" value="COMT_C"/>
</dbReference>
<protein>
    <submittedName>
        <fullName evidence="7">MichF</fullName>
    </submittedName>
</protein>
<dbReference type="InterPro" id="IPR036390">
    <property type="entry name" value="WH_DNA-bd_sf"/>
</dbReference>
<evidence type="ECO:0000256" key="4">
    <source>
        <dbReference type="PIRSR" id="PIRSR005739-1"/>
    </source>
</evidence>
<feature type="domain" description="O-methyltransferase dimerisation" evidence="6">
    <location>
        <begin position="21"/>
        <end position="95"/>
    </location>
</feature>
<evidence type="ECO:0000256" key="1">
    <source>
        <dbReference type="ARBA" id="ARBA00022603"/>
    </source>
</evidence>
<dbReference type="InterPro" id="IPR016461">
    <property type="entry name" value="COMT-like"/>
</dbReference>
<dbReference type="Pfam" id="PF00891">
    <property type="entry name" value="Methyltransf_2"/>
    <property type="match status" value="1"/>
</dbReference>
<evidence type="ECO:0000313" key="7">
    <source>
        <dbReference type="EMBL" id="WAP33716.1"/>
    </source>
</evidence>
<dbReference type="CDD" id="cd02440">
    <property type="entry name" value="AdoMet_MTases"/>
    <property type="match status" value="1"/>
</dbReference>
<dbReference type="PANTHER" id="PTHR43712:SF2">
    <property type="entry name" value="O-METHYLTRANSFERASE CICE"/>
    <property type="match status" value="1"/>
</dbReference>
<keyword evidence="1" id="KW-0489">Methyltransferase</keyword>
<evidence type="ECO:0000259" key="5">
    <source>
        <dbReference type="Pfam" id="PF00891"/>
    </source>
</evidence>
<evidence type="ECO:0000256" key="2">
    <source>
        <dbReference type="ARBA" id="ARBA00022679"/>
    </source>
</evidence>
<dbReference type="GO" id="GO:0008171">
    <property type="term" value="F:O-methyltransferase activity"/>
    <property type="evidence" value="ECO:0007669"/>
    <property type="project" value="InterPro"/>
</dbReference>
<evidence type="ECO:0000259" key="6">
    <source>
        <dbReference type="Pfam" id="PF08100"/>
    </source>
</evidence>
<dbReference type="Gene3D" id="1.10.10.10">
    <property type="entry name" value="Winged helix-like DNA-binding domain superfamily/Winged helix DNA-binding domain"/>
    <property type="match status" value="1"/>
</dbReference>
<proteinExistence type="predicted"/>
<dbReference type="Pfam" id="PF08100">
    <property type="entry name" value="Dimerisation"/>
    <property type="match status" value="1"/>
</dbReference>
<dbReference type="GO" id="GO:0032259">
    <property type="term" value="P:methylation"/>
    <property type="evidence" value="ECO:0007669"/>
    <property type="project" value="UniProtKB-KW"/>
</dbReference>
<dbReference type="Gene3D" id="3.40.50.150">
    <property type="entry name" value="Vaccinia Virus protein VP39"/>
    <property type="match status" value="1"/>
</dbReference>
<accession>A0A9E9F3A3</accession>